<reference evidence="1" key="1">
    <citation type="journal article" date="2014" name="Front. Microbiol.">
        <title>High frequency of phylogenetically diverse reductive dehalogenase-homologous genes in deep subseafloor sedimentary metagenomes.</title>
        <authorList>
            <person name="Kawai M."/>
            <person name="Futagami T."/>
            <person name="Toyoda A."/>
            <person name="Takaki Y."/>
            <person name="Nishi S."/>
            <person name="Hori S."/>
            <person name="Arai W."/>
            <person name="Tsubouchi T."/>
            <person name="Morono Y."/>
            <person name="Uchiyama I."/>
            <person name="Ito T."/>
            <person name="Fujiyama A."/>
            <person name="Inagaki F."/>
            <person name="Takami H."/>
        </authorList>
    </citation>
    <scope>NUCLEOTIDE SEQUENCE</scope>
    <source>
        <strain evidence="1">Expedition CK06-06</strain>
    </source>
</reference>
<sequence>QALAEEKILKRYLCVSLEPRMRRVGVVTILPCKEFFDKLWNGDFSD</sequence>
<feature type="non-terminal residue" evidence="1">
    <location>
        <position position="1"/>
    </location>
</feature>
<organism evidence="1">
    <name type="scientific">marine sediment metagenome</name>
    <dbReference type="NCBI Taxonomy" id="412755"/>
    <lineage>
        <taxon>unclassified sequences</taxon>
        <taxon>metagenomes</taxon>
        <taxon>ecological metagenomes</taxon>
    </lineage>
</organism>
<gene>
    <name evidence="1" type="ORF">S01H1_38707</name>
</gene>
<protein>
    <submittedName>
        <fullName evidence="1">Uncharacterized protein</fullName>
    </submittedName>
</protein>
<evidence type="ECO:0000313" key="1">
    <source>
        <dbReference type="EMBL" id="GAG07196.1"/>
    </source>
</evidence>
<accession>X0W388</accession>
<name>X0W388_9ZZZZ</name>
<dbReference type="AlphaFoldDB" id="X0W388"/>
<comment type="caution">
    <text evidence="1">The sequence shown here is derived from an EMBL/GenBank/DDBJ whole genome shotgun (WGS) entry which is preliminary data.</text>
</comment>
<dbReference type="EMBL" id="BARS01024382">
    <property type="protein sequence ID" value="GAG07196.1"/>
    <property type="molecule type" value="Genomic_DNA"/>
</dbReference>
<proteinExistence type="predicted"/>